<dbReference type="PANTHER" id="PTHR10218:SF360">
    <property type="entry name" value="GUANINE NUCLEOTIDE-BINDING PROTEIN SUBUNIT ALPHA HOMOLOG"/>
    <property type="match status" value="1"/>
</dbReference>
<name>A0A8H7NUF9_9APHY</name>
<keyword evidence="2 5" id="KW-0547">Nucleotide-binding</keyword>
<dbReference type="GO" id="GO:0007188">
    <property type="term" value="P:adenylate cyclase-modulating G protein-coupled receptor signaling pathway"/>
    <property type="evidence" value="ECO:0007669"/>
    <property type="project" value="TreeGrafter"/>
</dbReference>
<feature type="binding site" evidence="6">
    <location>
        <position position="345"/>
    </location>
    <ligand>
        <name>Mg(2+)</name>
        <dbReference type="ChEBI" id="CHEBI:18420"/>
    </ligand>
</feature>
<dbReference type="GO" id="GO:0005737">
    <property type="term" value="C:cytoplasm"/>
    <property type="evidence" value="ECO:0007669"/>
    <property type="project" value="TreeGrafter"/>
</dbReference>
<feature type="region of interest" description="Disordered" evidence="7">
    <location>
        <begin position="101"/>
        <end position="177"/>
    </location>
</feature>
<evidence type="ECO:0000256" key="3">
    <source>
        <dbReference type="ARBA" id="ARBA00023134"/>
    </source>
</evidence>
<reference evidence="8" key="1">
    <citation type="submission" date="2020-11" db="EMBL/GenBank/DDBJ databases">
        <authorList>
            <person name="Koelle M."/>
            <person name="Horta M.A.C."/>
            <person name="Nowrousian M."/>
            <person name="Ohm R.A."/>
            <person name="Benz P."/>
            <person name="Pilgard A."/>
        </authorList>
    </citation>
    <scope>NUCLEOTIDE SEQUENCE</scope>
    <source>
        <strain evidence="8">FPRL280</strain>
    </source>
</reference>
<dbReference type="InterPro" id="IPR011025">
    <property type="entry name" value="GproteinA_insert"/>
</dbReference>
<evidence type="ECO:0000256" key="2">
    <source>
        <dbReference type="ARBA" id="ARBA00022741"/>
    </source>
</evidence>
<dbReference type="InterPro" id="IPR001019">
    <property type="entry name" value="Gprotein_alpha_su"/>
</dbReference>
<feature type="compositionally biased region" description="Pro residues" evidence="7">
    <location>
        <begin position="139"/>
        <end position="148"/>
    </location>
</feature>
<keyword evidence="1 6" id="KW-0479">Metal-binding</keyword>
<evidence type="ECO:0000313" key="8">
    <source>
        <dbReference type="EMBL" id="KAF9804442.1"/>
    </source>
</evidence>
<dbReference type="SUPFAM" id="SSF47895">
    <property type="entry name" value="Transducin (alpha subunit), insertion domain"/>
    <property type="match status" value="1"/>
</dbReference>
<dbReference type="GO" id="GO:0005525">
    <property type="term" value="F:GTP binding"/>
    <property type="evidence" value="ECO:0007669"/>
    <property type="project" value="UniProtKB-KW"/>
</dbReference>
<dbReference type="PANTHER" id="PTHR10218">
    <property type="entry name" value="GTP-BINDING PROTEIN ALPHA SUBUNIT"/>
    <property type="match status" value="1"/>
</dbReference>
<dbReference type="GO" id="GO:0003924">
    <property type="term" value="F:GTPase activity"/>
    <property type="evidence" value="ECO:0007669"/>
    <property type="project" value="InterPro"/>
</dbReference>
<proteinExistence type="predicted"/>
<dbReference type="PROSITE" id="PS51882">
    <property type="entry name" value="G_ALPHA"/>
    <property type="match status" value="1"/>
</dbReference>
<dbReference type="Proteomes" id="UP000639403">
    <property type="component" value="Unassembled WGS sequence"/>
</dbReference>
<dbReference type="EMBL" id="JADOXO010000441">
    <property type="protein sequence ID" value="KAF9804442.1"/>
    <property type="molecule type" value="Genomic_DNA"/>
</dbReference>
<dbReference type="GO" id="GO:0046872">
    <property type="term" value="F:metal ion binding"/>
    <property type="evidence" value="ECO:0007669"/>
    <property type="project" value="UniProtKB-KW"/>
</dbReference>
<dbReference type="InterPro" id="IPR027417">
    <property type="entry name" value="P-loop_NTPase"/>
</dbReference>
<evidence type="ECO:0000256" key="1">
    <source>
        <dbReference type="ARBA" id="ARBA00022723"/>
    </source>
</evidence>
<keyword evidence="6" id="KW-0460">Magnesium</keyword>
<protein>
    <recommendedName>
        <fullName evidence="10">Candidate G-protein alpha subunit</fullName>
    </recommendedName>
</protein>
<feature type="binding site" evidence="5">
    <location>
        <begin position="339"/>
        <end position="345"/>
    </location>
    <ligand>
        <name>GTP</name>
        <dbReference type="ChEBI" id="CHEBI:37565"/>
    </ligand>
</feature>
<dbReference type="PRINTS" id="PR00318">
    <property type="entry name" value="GPROTEINA"/>
</dbReference>
<dbReference type="FunFam" id="3.40.50.300:FF:000692">
    <property type="entry name" value="Guanine nucleotide-binding protein subunit alpha"/>
    <property type="match status" value="1"/>
</dbReference>
<evidence type="ECO:0000256" key="5">
    <source>
        <dbReference type="PIRSR" id="PIRSR601019-1"/>
    </source>
</evidence>
<feature type="compositionally biased region" description="Low complexity" evidence="7">
    <location>
        <begin position="160"/>
        <end position="177"/>
    </location>
</feature>
<evidence type="ECO:0000256" key="4">
    <source>
        <dbReference type="ARBA" id="ARBA00023224"/>
    </source>
</evidence>
<reference evidence="8" key="2">
    <citation type="journal article" name="Front. Microbiol.">
        <title>Degradative Capacity of Two Strains of Rhodonia placenta: From Phenotype to Genotype.</title>
        <authorList>
            <person name="Kolle M."/>
            <person name="Horta M.A.C."/>
            <person name="Nowrousian M."/>
            <person name="Ohm R.A."/>
            <person name="Benz J.P."/>
            <person name="Pilgard A."/>
        </authorList>
    </citation>
    <scope>NUCLEOTIDE SEQUENCE</scope>
    <source>
        <strain evidence="8">FPRL280</strain>
    </source>
</reference>
<dbReference type="GO" id="GO:0031683">
    <property type="term" value="F:G-protein beta/gamma-subunit complex binding"/>
    <property type="evidence" value="ECO:0007669"/>
    <property type="project" value="InterPro"/>
</dbReference>
<comment type="caution">
    <text evidence="8">The sequence shown here is derived from an EMBL/GenBank/DDBJ whole genome shotgun (WGS) entry which is preliminary data.</text>
</comment>
<feature type="compositionally biased region" description="Basic residues" evidence="7">
    <location>
        <begin position="109"/>
        <end position="124"/>
    </location>
</feature>
<organism evidence="8 9">
    <name type="scientific">Rhodonia placenta</name>
    <dbReference type="NCBI Taxonomy" id="104341"/>
    <lineage>
        <taxon>Eukaryota</taxon>
        <taxon>Fungi</taxon>
        <taxon>Dikarya</taxon>
        <taxon>Basidiomycota</taxon>
        <taxon>Agaricomycotina</taxon>
        <taxon>Agaricomycetes</taxon>
        <taxon>Polyporales</taxon>
        <taxon>Adustoporiaceae</taxon>
        <taxon>Rhodonia</taxon>
    </lineage>
</organism>
<dbReference type="Gene3D" id="3.40.50.300">
    <property type="entry name" value="P-loop containing nucleotide triphosphate hydrolases"/>
    <property type="match status" value="2"/>
</dbReference>
<gene>
    <name evidence="8" type="ORF">IEO21_09402</name>
</gene>
<evidence type="ECO:0000256" key="7">
    <source>
        <dbReference type="SAM" id="MobiDB-lite"/>
    </source>
</evidence>
<keyword evidence="3 5" id="KW-0342">GTP-binding</keyword>
<sequence>MPGRDPPDNDPLDAVLRPPIDETPEEKSFRLAAEAEAHRISQEIDESIRQEKLQKKKMRVVRLLLLGQSESGREVYNSTTVPATIHALGIPRRAYSLARHHPAQPPALRPHHPRRARRRPRTRAPRPPATRTRPRARIRPPPTLPPAAPSTRSRRTTLHSDSASDPDSDSASLPLHHPPSALLPAHLHALRARLVPLQHAEARLIAALVPPSEDAPYLPAQLCGGYGSPGRGVRARHARADSDAAGEVFVRPGAAWKRAVRPEGRGCGPGVSGGRELAEEAQALLVACRADLMALWRDNTARTVLKRRKIRLEESPGFFLDDLDRVTQPHYQPSDDDVLKARLKTVGVSEYRFEMEAGSEQGTQWRIIDVGGSRSQKETWVPFFDDAIIFLAPISGFDQTLAEDKSVNRLEDSVLLWKAVCANKLLARVNLVLFLNKCDILAAKLASGVRLAKYVRSFGERANDSETAEKYFRSKFNAIHREYSPIPRKFYGFCTSVTDTKTTGGIIASVRDMVVREHLRASKLL</sequence>
<evidence type="ECO:0000256" key="6">
    <source>
        <dbReference type="PIRSR" id="PIRSR601019-2"/>
    </source>
</evidence>
<accession>A0A8H7NUF9</accession>
<dbReference type="Pfam" id="PF00503">
    <property type="entry name" value="G-alpha"/>
    <property type="match status" value="1"/>
</dbReference>
<dbReference type="AlphaFoldDB" id="A0A8H7NUF9"/>
<feature type="region of interest" description="Disordered" evidence="7">
    <location>
        <begin position="1"/>
        <end position="26"/>
    </location>
</feature>
<dbReference type="GO" id="GO:0005834">
    <property type="term" value="C:heterotrimeric G-protein complex"/>
    <property type="evidence" value="ECO:0007669"/>
    <property type="project" value="TreeGrafter"/>
</dbReference>
<dbReference type="SUPFAM" id="SSF52540">
    <property type="entry name" value="P-loop containing nucleoside triphosphate hydrolases"/>
    <property type="match status" value="1"/>
</dbReference>
<dbReference type="SMART" id="SM00275">
    <property type="entry name" value="G_alpha"/>
    <property type="match status" value="1"/>
</dbReference>
<evidence type="ECO:0000313" key="9">
    <source>
        <dbReference type="Proteomes" id="UP000639403"/>
    </source>
</evidence>
<evidence type="ECO:0008006" key="10">
    <source>
        <dbReference type="Google" id="ProtNLM"/>
    </source>
</evidence>
<feature type="binding site" evidence="5">
    <location>
        <begin position="436"/>
        <end position="439"/>
    </location>
    <ligand>
        <name>GTP</name>
        <dbReference type="ChEBI" id="CHEBI:37565"/>
    </ligand>
</feature>
<keyword evidence="4" id="KW-0807">Transducer</keyword>
<dbReference type="GO" id="GO:0001664">
    <property type="term" value="F:G protein-coupled receptor binding"/>
    <property type="evidence" value="ECO:0007669"/>
    <property type="project" value="TreeGrafter"/>
</dbReference>